<sequence>MHNYSFLYKAPFLSVNYQRYSYSIGSEMKIFFRSGSIALLLVCSQHSSAVDTSENMSVNFVTEANYYPFEYLDDASEMQGFDIDVANAVCRVANLTCKFHNQSFDSLLLTLQFGRFDAAIAALDITAERKEKVDFSDSYYQSPPVFLSAIKSKEQFSISGKFIGVQSDSSNHDYLIKHAKIDSFIIAYASSSEAFLDLSHGKIDVVFADQAVVEDFLLQEKNSFKFSVKQTETVFLDAFSEGYGIAVKKGNTALLERLNYGLETIHKEGTYQQIFSQYFSD</sequence>
<dbReference type="InterPro" id="IPR001638">
    <property type="entry name" value="Solute-binding_3/MltF_N"/>
</dbReference>
<dbReference type="SUPFAM" id="SSF53850">
    <property type="entry name" value="Periplasmic binding protein-like II"/>
    <property type="match status" value="1"/>
</dbReference>
<dbReference type="PANTHER" id="PTHR35936:SF20">
    <property type="entry name" value="ABC TRANSPORTER ARGININE-BINDING PROTEIN 2-RELATED"/>
    <property type="match status" value="1"/>
</dbReference>
<dbReference type="EMBL" id="BSPQ01000019">
    <property type="protein sequence ID" value="GLS92314.1"/>
    <property type="molecule type" value="Genomic_DNA"/>
</dbReference>
<feature type="domain" description="Ionotropic glutamate receptor C-terminal" evidence="4">
    <location>
        <begin position="57"/>
        <end position="281"/>
    </location>
</feature>
<evidence type="ECO:0000256" key="2">
    <source>
        <dbReference type="ARBA" id="ARBA00022729"/>
    </source>
</evidence>
<dbReference type="SMART" id="SM00079">
    <property type="entry name" value="PBPe"/>
    <property type="match status" value="1"/>
</dbReference>
<feature type="domain" description="Solute-binding protein family 3/N-terminal" evidence="3">
    <location>
        <begin position="57"/>
        <end position="281"/>
    </location>
</feature>
<dbReference type="SMART" id="SM00062">
    <property type="entry name" value="PBPb"/>
    <property type="match status" value="1"/>
</dbReference>
<name>A0ABQ6E4H5_9GAMM</name>
<evidence type="ECO:0000313" key="5">
    <source>
        <dbReference type="EMBL" id="GLS92314.1"/>
    </source>
</evidence>
<dbReference type="PANTHER" id="PTHR35936">
    <property type="entry name" value="MEMBRANE-BOUND LYTIC MUREIN TRANSGLYCOSYLASE F"/>
    <property type="match status" value="1"/>
</dbReference>
<accession>A0ABQ6E4H5</accession>
<evidence type="ECO:0000259" key="4">
    <source>
        <dbReference type="SMART" id="SM00079"/>
    </source>
</evidence>
<comment type="similarity">
    <text evidence="1">Belongs to the bacterial solute-binding protein 3 family.</text>
</comment>
<dbReference type="Gene3D" id="3.40.190.10">
    <property type="entry name" value="Periplasmic binding protein-like II"/>
    <property type="match status" value="2"/>
</dbReference>
<comment type="caution">
    <text evidence="5">The sequence shown here is derived from an EMBL/GenBank/DDBJ whole genome shotgun (WGS) entry which is preliminary data.</text>
</comment>
<protein>
    <submittedName>
        <fullName evidence="5">Arginine ABC transporter substrate-binding protein</fullName>
    </submittedName>
</protein>
<evidence type="ECO:0000259" key="3">
    <source>
        <dbReference type="SMART" id="SM00062"/>
    </source>
</evidence>
<gene>
    <name evidence="5" type="ORF">GCM10007916_33840</name>
</gene>
<dbReference type="Pfam" id="PF00497">
    <property type="entry name" value="SBP_bac_3"/>
    <property type="match status" value="1"/>
</dbReference>
<keyword evidence="2" id="KW-0732">Signal</keyword>
<evidence type="ECO:0000313" key="6">
    <source>
        <dbReference type="Proteomes" id="UP001157353"/>
    </source>
</evidence>
<proteinExistence type="inferred from homology"/>
<dbReference type="InterPro" id="IPR001320">
    <property type="entry name" value="Iontro_rcpt_C"/>
</dbReference>
<evidence type="ECO:0000256" key="1">
    <source>
        <dbReference type="ARBA" id="ARBA00010333"/>
    </source>
</evidence>
<reference evidence="6" key="1">
    <citation type="journal article" date="2019" name="Int. J. Syst. Evol. Microbiol.">
        <title>The Global Catalogue of Microorganisms (GCM) 10K type strain sequencing project: providing services to taxonomists for standard genome sequencing and annotation.</title>
        <authorList>
            <consortium name="The Broad Institute Genomics Platform"/>
            <consortium name="The Broad Institute Genome Sequencing Center for Infectious Disease"/>
            <person name="Wu L."/>
            <person name="Ma J."/>
        </authorList>
    </citation>
    <scope>NUCLEOTIDE SEQUENCE [LARGE SCALE GENOMIC DNA]</scope>
    <source>
        <strain evidence="6">NBRC 103166</strain>
    </source>
</reference>
<organism evidence="5 6">
    <name type="scientific">Psychromonas marina</name>
    <dbReference type="NCBI Taxonomy" id="88364"/>
    <lineage>
        <taxon>Bacteria</taxon>
        <taxon>Pseudomonadati</taxon>
        <taxon>Pseudomonadota</taxon>
        <taxon>Gammaproteobacteria</taxon>
        <taxon>Alteromonadales</taxon>
        <taxon>Psychromonadaceae</taxon>
        <taxon>Psychromonas</taxon>
    </lineage>
</organism>
<dbReference type="Proteomes" id="UP001157353">
    <property type="component" value="Unassembled WGS sequence"/>
</dbReference>
<keyword evidence="6" id="KW-1185">Reference proteome</keyword>